<keyword evidence="2" id="KW-1185">Reference proteome</keyword>
<organism evidence="1 2">
    <name type="scientific">Armillaria gallica</name>
    <name type="common">Bulbous honey fungus</name>
    <name type="synonym">Armillaria bulbosa</name>
    <dbReference type="NCBI Taxonomy" id="47427"/>
    <lineage>
        <taxon>Eukaryota</taxon>
        <taxon>Fungi</taxon>
        <taxon>Dikarya</taxon>
        <taxon>Basidiomycota</taxon>
        <taxon>Agaricomycotina</taxon>
        <taxon>Agaricomycetes</taxon>
        <taxon>Agaricomycetidae</taxon>
        <taxon>Agaricales</taxon>
        <taxon>Marasmiineae</taxon>
        <taxon>Physalacriaceae</taxon>
        <taxon>Armillaria</taxon>
    </lineage>
</organism>
<name>A0A2H3D611_ARMGA</name>
<evidence type="ECO:0000313" key="1">
    <source>
        <dbReference type="EMBL" id="PBK86248.1"/>
    </source>
</evidence>
<proteinExistence type="predicted"/>
<gene>
    <name evidence="1" type="ORF">ARMGADRAFT_539116</name>
</gene>
<accession>A0A2H3D611</accession>
<dbReference type="EMBL" id="KZ293685">
    <property type="protein sequence ID" value="PBK86248.1"/>
    <property type="molecule type" value="Genomic_DNA"/>
</dbReference>
<dbReference type="InParanoid" id="A0A2H3D611"/>
<evidence type="ECO:0000313" key="2">
    <source>
        <dbReference type="Proteomes" id="UP000217790"/>
    </source>
</evidence>
<reference evidence="2" key="1">
    <citation type="journal article" date="2017" name="Nat. Ecol. Evol.">
        <title>Genome expansion and lineage-specific genetic innovations in the forest pathogenic fungi Armillaria.</title>
        <authorList>
            <person name="Sipos G."/>
            <person name="Prasanna A.N."/>
            <person name="Walter M.C."/>
            <person name="O'Connor E."/>
            <person name="Balint B."/>
            <person name="Krizsan K."/>
            <person name="Kiss B."/>
            <person name="Hess J."/>
            <person name="Varga T."/>
            <person name="Slot J."/>
            <person name="Riley R."/>
            <person name="Boka B."/>
            <person name="Rigling D."/>
            <person name="Barry K."/>
            <person name="Lee J."/>
            <person name="Mihaltcheva S."/>
            <person name="LaButti K."/>
            <person name="Lipzen A."/>
            <person name="Waldron R."/>
            <person name="Moloney N.M."/>
            <person name="Sperisen C."/>
            <person name="Kredics L."/>
            <person name="Vagvoelgyi C."/>
            <person name="Patrignani A."/>
            <person name="Fitzpatrick D."/>
            <person name="Nagy I."/>
            <person name="Doyle S."/>
            <person name="Anderson J.B."/>
            <person name="Grigoriev I.V."/>
            <person name="Gueldener U."/>
            <person name="Muensterkoetter M."/>
            <person name="Nagy L.G."/>
        </authorList>
    </citation>
    <scope>NUCLEOTIDE SEQUENCE [LARGE SCALE GENOMIC DNA]</scope>
    <source>
        <strain evidence="2">Ar21-2</strain>
    </source>
</reference>
<protein>
    <submittedName>
        <fullName evidence="1">Uncharacterized protein</fullName>
    </submittedName>
</protein>
<sequence length="156" mass="16865">MAQWISTEVRVSVAGVSSQASSRVSTAIHPSASILLLDVRVPEEDPSNTTRNGERRLEHLLRYVDLRCSLALPVGAPTSSDDNRSLRCVIAIRTATTDARPHTSEEKESALMASPSLHANVRVSPTAIPYHQYDAQTSTFRKTVAVAIAIGEASSR</sequence>
<dbReference type="Proteomes" id="UP000217790">
    <property type="component" value="Unassembled WGS sequence"/>
</dbReference>
<dbReference type="AlphaFoldDB" id="A0A2H3D611"/>